<keyword evidence="3" id="KW-0238">DNA-binding</keyword>
<dbReference type="Pfam" id="PF03466">
    <property type="entry name" value="LysR_substrate"/>
    <property type="match status" value="1"/>
</dbReference>
<dbReference type="SUPFAM" id="SSF53850">
    <property type="entry name" value="Periplasmic binding protein-like II"/>
    <property type="match status" value="1"/>
</dbReference>
<dbReference type="CDD" id="cd08414">
    <property type="entry name" value="PBP2_LTTR_aromatics_like"/>
    <property type="match status" value="1"/>
</dbReference>
<feature type="domain" description="HTH lysR-type" evidence="5">
    <location>
        <begin position="1"/>
        <end position="59"/>
    </location>
</feature>
<comment type="caution">
    <text evidence="6">The sequence shown here is derived from an EMBL/GenBank/DDBJ whole genome shotgun (WGS) entry which is preliminary data.</text>
</comment>
<proteinExistence type="inferred from homology"/>
<dbReference type="InterPro" id="IPR036390">
    <property type="entry name" value="WH_DNA-bd_sf"/>
</dbReference>
<evidence type="ECO:0000256" key="1">
    <source>
        <dbReference type="ARBA" id="ARBA00009437"/>
    </source>
</evidence>
<gene>
    <name evidence="6" type="ORF">AWB80_03854</name>
</gene>
<dbReference type="STRING" id="1777141.AWB80_03854"/>
<evidence type="ECO:0000313" key="6">
    <source>
        <dbReference type="EMBL" id="SAK71776.1"/>
    </source>
</evidence>
<dbReference type="Gene3D" id="3.40.190.10">
    <property type="entry name" value="Periplasmic binding protein-like II"/>
    <property type="match status" value="2"/>
</dbReference>
<organism evidence="6 7">
    <name type="scientific">Caballeronia pedi</name>
    <dbReference type="NCBI Taxonomy" id="1777141"/>
    <lineage>
        <taxon>Bacteria</taxon>
        <taxon>Pseudomonadati</taxon>
        <taxon>Pseudomonadota</taxon>
        <taxon>Betaproteobacteria</taxon>
        <taxon>Burkholderiales</taxon>
        <taxon>Burkholderiaceae</taxon>
        <taxon>Caballeronia</taxon>
    </lineage>
</organism>
<dbReference type="PROSITE" id="PS50931">
    <property type="entry name" value="HTH_LYSR"/>
    <property type="match status" value="1"/>
</dbReference>
<evidence type="ECO:0000313" key="7">
    <source>
        <dbReference type="Proteomes" id="UP000054911"/>
    </source>
</evidence>
<evidence type="ECO:0000259" key="5">
    <source>
        <dbReference type="PROSITE" id="PS50931"/>
    </source>
</evidence>
<dbReference type="Proteomes" id="UP000054911">
    <property type="component" value="Unassembled WGS sequence"/>
</dbReference>
<protein>
    <submittedName>
        <fullName evidence="6">LysR family transcriptional regulator</fullName>
    </submittedName>
</protein>
<evidence type="ECO:0000256" key="3">
    <source>
        <dbReference type="ARBA" id="ARBA00023125"/>
    </source>
</evidence>
<dbReference type="PANTHER" id="PTHR30346:SF0">
    <property type="entry name" value="HCA OPERON TRANSCRIPTIONAL ACTIVATOR HCAR"/>
    <property type="match status" value="1"/>
</dbReference>
<dbReference type="GO" id="GO:0003700">
    <property type="term" value="F:DNA-binding transcription factor activity"/>
    <property type="evidence" value="ECO:0007669"/>
    <property type="project" value="InterPro"/>
</dbReference>
<accession>A0A158BPX6</accession>
<evidence type="ECO:0000256" key="2">
    <source>
        <dbReference type="ARBA" id="ARBA00023015"/>
    </source>
</evidence>
<reference evidence="6" key="1">
    <citation type="submission" date="2016-01" db="EMBL/GenBank/DDBJ databases">
        <authorList>
            <person name="Peeters C."/>
        </authorList>
    </citation>
    <scope>NUCLEOTIDE SEQUENCE [LARGE SCALE GENOMIC DNA]</scope>
    <source>
        <strain evidence="6">LMG 29323</strain>
    </source>
</reference>
<dbReference type="OrthoDB" id="5292387at2"/>
<dbReference type="PANTHER" id="PTHR30346">
    <property type="entry name" value="TRANSCRIPTIONAL DUAL REGULATOR HCAR-RELATED"/>
    <property type="match status" value="1"/>
</dbReference>
<sequence length="300" mass="32309">MDSRLLKAFVALAEDLHFARTADRLNVAQSVLSDQLKKLETALGVRLLNRNKRSAVTLTDAGAVFLREAVLALRQLERAESVGKLAARGEIGNVSLGYIGSAVSTGLLPAALKRFRVNCPHVDMEITAMETPRQLECLYDGRLDAGFLRSRSRYPDGVAATVVKREPLMIALASDHPLAASGIVRPQALRDAAFIVPQFSESEGFAENLSNLGRLGGFDASPRHRVADFMTALCMAAAGYGVVLVPESMKSLAPADVAFLRVAGYHEEAELAIAYRTRENAPSVKRFVETTVALFAGVGV</sequence>
<dbReference type="InterPro" id="IPR036388">
    <property type="entry name" value="WH-like_DNA-bd_sf"/>
</dbReference>
<dbReference type="RefSeq" id="WP_061176275.1">
    <property type="nucleotide sequence ID" value="NZ_FCOE02000012.1"/>
</dbReference>
<keyword evidence="4" id="KW-0804">Transcription</keyword>
<dbReference type="InterPro" id="IPR005119">
    <property type="entry name" value="LysR_subst-bd"/>
</dbReference>
<dbReference type="PRINTS" id="PR00039">
    <property type="entry name" value="HTHLYSR"/>
</dbReference>
<evidence type="ECO:0000256" key="4">
    <source>
        <dbReference type="ARBA" id="ARBA00023163"/>
    </source>
</evidence>
<dbReference type="InterPro" id="IPR000847">
    <property type="entry name" value="LysR_HTH_N"/>
</dbReference>
<dbReference type="Gene3D" id="1.10.10.10">
    <property type="entry name" value="Winged helix-like DNA-binding domain superfamily/Winged helix DNA-binding domain"/>
    <property type="match status" value="1"/>
</dbReference>
<keyword evidence="2" id="KW-0805">Transcription regulation</keyword>
<dbReference type="Pfam" id="PF00126">
    <property type="entry name" value="HTH_1"/>
    <property type="match status" value="1"/>
</dbReference>
<dbReference type="GO" id="GO:0032993">
    <property type="term" value="C:protein-DNA complex"/>
    <property type="evidence" value="ECO:0007669"/>
    <property type="project" value="TreeGrafter"/>
</dbReference>
<dbReference type="GO" id="GO:0003677">
    <property type="term" value="F:DNA binding"/>
    <property type="evidence" value="ECO:0007669"/>
    <property type="project" value="UniProtKB-KW"/>
</dbReference>
<comment type="similarity">
    <text evidence="1">Belongs to the LysR transcriptional regulatory family.</text>
</comment>
<name>A0A158BPX6_9BURK</name>
<dbReference type="FunFam" id="1.10.10.10:FF:000001">
    <property type="entry name" value="LysR family transcriptional regulator"/>
    <property type="match status" value="1"/>
</dbReference>
<dbReference type="SUPFAM" id="SSF46785">
    <property type="entry name" value="Winged helix' DNA-binding domain"/>
    <property type="match status" value="1"/>
</dbReference>
<dbReference type="AlphaFoldDB" id="A0A158BPX6"/>
<keyword evidence="7" id="KW-1185">Reference proteome</keyword>
<dbReference type="EMBL" id="FCOE02000012">
    <property type="protein sequence ID" value="SAK71776.1"/>
    <property type="molecule type" value="Genomic_DNA"/>
</dbReference>